<dbReference type="RefSeq" id="WP_134255331.1">
    <property type="nucleotide sequence ID" value="NZ_CP090608.1"/>
</dbReference>
<evidence type="ECO:0000256" key="1">
    <source>
        <dbReference type="SAM" id="MobiDB-lite"/>
    </source>
</evidence>
<dbReference type="EMBL" id="SNSQ01000007">
    <property type="protein sequence ID" value="TEU51481.1"/>
    <property type="molecule type" value="Genomic_DNA"/>
</dbReference>
<protein>
    <recommendedName>
        <fullName evidence="4">Transglycosylase SLT domain-containing protein</fullName>
    </recommendedName>
</protein>
<organism evidence="2 3">
    <name type="scientific">Burkholderia cepacia</name>
    <name type="common">Pseudomonas cepacia</name>
    <dbReference type="NCBI Taxonomy" id="292"/>
    <lineage>
        <taxon>Bacteria</taxon>
        <taxon>Pseudomonadati</taxon>
        <taxon>Pseudomonadota</taxon>
        <taxon>Betaproteobacteria</taxon>
        <taxon>Burkholderiales</taxon>
        <taxon>Burkholderiaceae</taxon>
        <taxon>Burkholderia</taxon>
        <taxon>Burkholderia cepacia complex</taxon>
    </lineage>
</organism>
<accession>A0AAX2RV38</accession>
<evidence type="ECO:0008006" key="4">
    <source>
        <dbReference type="Google" id="ProtNLM"/>
    </source>
</evidence>
<name>A0AAX2RV38_BURCE</name>
<dbReference type="AlphaFoldDB" id="A0AAX2RV38"/>
<evidence type="ECO:0000313" key="2">
    <source>
        <dbReference type="EMBL" id="TEU51481.1"/>
    </source>
</evidence>
<sequence length="78" mass="8744">MYIEASANMDDAGSGKPIAPGSQGHGYFQWTPRVASGFDLVKQWEEATNEKKKASLAFNHLWMMAQHEQGEVLQDFDL</sequence>
<gene>
    <name evidence="2" type="ORF">E3D37_08755</name>
</gene>
<comment type="caution">
    <text evidence="2">The sequence shown here is derived from an EMBL/GenBank/DDBJ whole genome shotgun (WGS) entry which is preliminary data.</text>
</comment>
<dbReference type="Proteomes" id="UP000298234">
    <property type="component" value="Unassembled WGS sequence"/>
</dbReference>
<evidence type="ECO:0000313" key="3">
    <source>
        <dbReference type="Proteomes" id="UP000298234"/>
    </source>
</evidence>
<feature type="region of interest" description="Disordered" evidence="1">
    <location>
        <begin position="1"/>
        <end position="20"/>
    </location>
</feature>
<reference evidence="2 3" key="1">
    <citation type="submission" date="2019-03" db="EMBL/GenBank/DDBJ databases">
        <title>Burkholderia cepacia outbreak.</title>
        <authorList>
            <person name="Farzana R."/>
            <person name="Walsh T.R."/>
        </authorList>
    </citation>
    <scope>NUCLEOTIDE SEQUENCE [LARGE SCALE GENOMIC DNA]</scope>
    <source>
        <strain evidence="3">d13</strain>
    </source>
</reference>
<proteinExistence type="predicted"/>